<evidence type="ECO:0000256" key="7">
    <source>
        <dbReference type="ARBA" id="ARBA00023002"/>
    </source>
</evidence>
<evidence type="ECO:0000256" key="3">
    <source>
        <dbReference type="ARBA" id="ARBA00013014"/>
    </source>
</evidence>
<reference evidence="13 14" key="1">
    <citation type="submission" date="2015-08" db="EMBL/GenBank/DDBJ databases">
        <title>Antibacterial properties of a collection of Vibrionaceae strains.</title>
        <authorList>
            <person name="Giubergia S."/>
        </authorList>
    </citation>
    <scope>NUCLEOTIDE SEQUENCE [LARGE SCALE GENOMIC DNA]</scope>
    <source>
        <strain evidence="13 14">S0821</strain>
    </source>
</reference>
<dbReference type="NCBIfam" id="TIGR00745">
    <property type="entry name" value="apbA_panE"/>
    <property type="match status" value="1"/>
</dbReference>
<comment type="similarity">
    <text evidence="2 10">Belongs to the ketopantoate reductase family.</text>
</comment>
<dbReference type="EMBL" id="LKHS01000007">
    <property type="protein sequence ID" value="KQH86298.1"/>
    <property type="molecule type" value="Genomic_DNA"/>
</dbReference>
<dbReference type="FunFam" id="1.10.1040.10:FF:000017">
    <property type="entry name" value="2-dehydropantoate 2-reductase"/>
    <property type="match status" value="1"/>
</dbReference>
<dbReference type="Gene3D" id="3.40.50.720">
    <property type="entry name" value="NAD(P)-binding Rossmann-like Domain"/>
    <property type="match status" value="1"/>
</dbReference>
<feature type="domain" description="Ketopantoate reductase C-terminal" evidence="12">
    <location>
        <begin position="168"/>
        <end position="289"/>
    </location>
</feature>
<dbReference type="InterPro" id="IPR013328">
    <property type="entry name" value="6PGD_dom2"/>
</dbReference>
<dbReference type="GO" id="GO:0015940">
    <property type="term" value="P:pantothenate biosynthetic process"/>
    <property type="evidence" value="ECO:0007669"/>
    <property type="project" value="UniProtKB-UniPathway"/>
</dbReference>
<keyword evidence="14" id="KW-1185">Reference proteome</keyword>
<name>A0A0Q2MF01_VIBFU</name>
<dbReference type="Pfam" id="PF08546">
    <property type="entry name" value="ApbA_C"/>
    <property type="match status" value="1"/>
</dbReference>
<proteinExistence type="inferred from homology"/>
<comment type="pathway">
    <text evidence="1 10">Cofactor biosynthesis; (R)-pantothenate biosynthesis; (R)-pantoate from 3-methyl-2-oxobutanoate: step 2/2.</text>
</comment>
<evidence type="ECO:0000259" key="11">
    <source>
        <dbReference type="Pfam" id="PF02558"/>
    </source>
</evidence>
<feature type="domain" description="Ketopantoate reductase N-terminal" evidence="11">
    <location>
        <begin position="3"/>
        <end position="142"/>
    </location>
</feature>
<evidence type="ECO:0000256" key="4">
    <source>
        <dbReference type="ARBA" id="ARBA00019465"/>
    </source>
</evidence>
<dbReference type="RefSeq" id="WP_055465952.1">
    <property type="nucleotide sequence ID" value="NZ_LKHS01000007.1"/>
</dbReference>
<comment type="function">
    <text evidence="10">Catalyzes the NADPH-dependent reduction of ketopantoate into pantoic acid.</text>
</comment>
<sequence length="296" mass="32212">MNIVVVGPGAIGSLWACALHQAGHQVSLWGTGNNAHWALQLDEAPCIEFAYNQVSALRDADVLLVTVKAWQVAAALHPIWAHIAPETLLLFMHNGMGALDDLAEHLSTFPVLLATTTHGALKTSAHTVKHTGMGQTQLGALNSLGAQCRFMADVLHHALPSAVWHPHIEHALWQKLAVNCAINPLTAIHHTPNGELAQPEFRHTLDAIIAEVVCVMQAEQIPVESAALKATVDRVIHATAANRSSMHQDIVHQRRTEIDFITGYVVRKAQHHGIAVPANQALYQHIQSIEQSWTQS</sequence>
<dbReference type="Proteomes" id="UP000051221">
    <property type="component" value="Unassembled WGS sequence"/>
</dbReference>
<comment type="caution">
    <text evidence="13">The sequence shown here is derived from an EMBL/GenBank/DDBJ whole genome shotgun (WGS) entry which is preliminary data.</text>
</comment>
<dbReference type="GO" id="GO:0005737">
    <property type="term" value="C:cytoplasm"/>
    <property type="evidence" value="ECO:0007669"/>
    <property type="project" value="TreeGrafter"/>
</dbReference>
<dbReference type="InterPro" id="IPR036291">
    <property type="entry name" value="NAD(P)-bd_dom_sf"/>
</dbReference>
<evidence type="ECO:0000256" key="6">
    <source>
        <dbReference type="ARBA" id="ARBA00022857"/>
    </source>
</evidence>
<dbReference type="AlphaFoldDB" id="A0A0Q2MF01"/>
<dbReference type="GO" id="GO:0008677">
    <property type="term" value="F:2-dehydropantoate 2-reductase activity"/>
    <property type="evidence" value="ECO:0007669"/>
    <property type="project" value="UniProtKB-EC"/>
</dbReference>
<dbReference type="Pfam" id="PF02558">
    <property type="entry name" value="ApbA"/>
    <property type="match status" value="1"/>
</dbReference>
<dbReference type="InterPro" id="IPR008927">
    <property type="entry name" value="6-PGluconate_DH-like_C_sf"/>
</dbReference>
<dbReference type="InterPro" id="IPR050838">
    <property type="entry name" value="Ketopantoate_reductase"/>
</dbReference>
<dbReference type="SUPFAM" id="SSF51735">
    <property type="entry name" value="NAD(P)-binding Rossmann-fold domains"/>
    <property type="match status" value="1"/>
</dbReference>
<dbReference type="InterPro" id="IPR003710">
    <property type="entry name" value="ApbA"/>
</dbReference>
<keyword evidence="6 10" id="KW-0521">NADP</keyword>
<evidence type="ECO:0000256" key="1">
    <source>
        <dbReference type="ARBA" id="ARBA00004994"/>
    </source>
</evidence>
<keyword evidence="7 10" id="KW-0560">Oxidoreductase</keyword>
<organism evidence="13 14">
    <name type="scientific">Vibrio furnissii</name>
    <dbReference type="NCBI Taxonomy" id="29494"/>
    <lineage>
        <taxon>Bacteria</taxon>
        <taxon>Pseudomonadati</taxon>
        <taxon>Pseudomonadota</taxon>
        <taxon>Gammaproteobacteria</taxon>
        <taxon>Vibrionales</taxon>
        <taxon>Vibrionaceae</taxon>
        <taxon>Vibrio</taxon>
    </lineage>
</organism>
<dbReference type="InterPro" id="IPR013752">
    <property type="entry name" value="KPA_reductase"/>
</dbReference>
<dbReference type="PANTHER" id="PTHR43765:SF2">
    <property type="entry name" value="2-DEHYDROPANTOATE 2-REDUCTASE"/>
    <property type="match status" value="1"/>
</dbReference>
<evidence type="ECO:0000256" key="2">
    <source>
        <dbReference type="ARBA" id="ARBA00007870"/>
    </source>
</evidence>
<comment type="catalytic activity">
    <reaction evidence="9 10">
        <text>(R)-pantoate + NADP(+) = 2-dehydropantoate + NADPH + H(+)</text>
        <dbReference type="Rhea" id="RHEA:16233"/>
        <dbReference type="ChEBI" id="CHEBI:11561"/>
        <dbReference type="ChEBI" id="CHEBI:15378"/>
        <dbReference type="ChEBI" id="CHEBI:15980"/>
        <dbReference type="ChEBI" id="CHEBI:57783"/>
        <dbReference type="ChEBI" id="CHEBI:58349"/>
        <dbReference type="EC" id="1.1.1.169"/>
    </reaction>
</comment>
<dbReference type="GO" id="GO:0050661">
    <property type="term" value="F:NADP binding"/>
    <property type="evidence" value="ECO:0007669"/>
    <property type="project" value="TreeGrafter"/>
</dbReference>
<evidence type="ECO:0000256" key="5">
    <source>
        <dbReference type="ARBA" id="ARBA00022655"/>
    </source>
</evidence>
<dbReference type="PANTHER" id="PTHR43765">
    <property type="entry name" value="2-DEHYDROPANTOATE 2-REDUCTASE-RELATED"/>
    <property type="match status" value="1"/>
</dbReference>
<evidence type="ECO:0000313" key="13">
    <source>
        <dbReference type="EMBL" id="KQH86298.1"/>
    </source>
</evidence>
<evidence type="ECO:0000259" key="12">
    <source>
        <dbReference type="Pfam" id="PF08546"/>
    </source>
</evidence>
<evidence type="ECO:0000256" key="10">
    <source>
        <dbReference type="RuleBase" id="RU362068"/>
    </source>
</evidence>
<gene>
    <name evidence="13" type="ORF">AMR76_09710</name>
</gene>
<dbReference type="FunCoup" id="A0A0Q2MF01">
    <property type="interactions" value="421"/>
</dbReference>
<accession>A0A0Q2MF01</accession>
<dbReference type="InParanoid" id="A0A0Q2MF01"/>
<dbReference type="InterPro" id="IPR013332">
    <property type="entry name" value="KPR_N"/>
</dbReference>
<dbReference type="Gene3D" id="1.10.1040.10">
    <property type="entry name" value="N-(1-d-carboxylethyl)-l-norvaline Dehydrogenase, domain 2"/>
    <property type="match status" value="1"/>
</dbReference>
<protein>
    <recommendedName>
        <fullName evidence="4 10">2-dehydropantoate 2-reductase</fullName>
        <ecNumber evidence="3 10">1.1.1.169</ecNumber>
    </recommendedName>
    <alternativeName>
        <fullName evidence="8 10">Ketopantoate reductase</fullName>
    </alternativeName>
</protein>
<evidence type="ECO:0000256" key="8">
    <source>
        <dbReference type="ARBA" id="ARBA00032024"/>
    </source>
</evidence>
<evidence type="ECO:0000256" key="9">
    <source>
        <dbReference type="ARBA" id="ARBA00048793"/>
    </source>
</evidence>
<keyword evidence="5 10" id="KW-0566">Pantothenate biosynthesis</keyword>
<dbReference type="UniPathway" id="UPA00028">
    <property type="reaction ID" value="UER00004"/>
</dbReference>
<evidence type="ECO:0000313" key="14">
    <source>
        <dbReference type="Proteomes" id="UP000051221"/>
    </source>
</evidence>
<dbReference type="EC" id="1.1.1.169" evidence="3 10"/>
<dbReference type="NCBIfam" id="NF005087">
    <property type="entry name" value="PRK06522.1-1"/>
    <property type="match status" value="1"/>
</dbReference>
<dbReference type="SUPFAM" id="SSF48179">
    <property type="entry name" value="6-phosphogluconate dehydrogenase C-terminal domain-like"/>
    <property type="match status" value="1"/>
</dbReference>